<sequence>MSKRPQADFVEILSESGVPVTEDAFEAALKADVTESGSLLSNDSQMSPFWRWVRAAVVTPAVWLIRTLLAGHVMPNIFVGTAERWALELKAWEYNVTPKGAVSTQGLITFTKANAADETSIEAGTIIQTPEIEGKVYKLTAIKTTVIKAGQASGKVLCEASEAGAAYNLPAGYFSILPQGVSGIVSVTNEANWITQLGADQESDEELALRLQNAFTSAGEWHIDDVYRAMIASVAGIRSDNIFFENTGHITPGSANAYILMEVGATPQHVLDQLNKHIMQDGHHGHGDVLTCLAIPETQHSISAQVVFVANLDEMQKINELLEVENRIRAAFRETAAYPEMTRAKPESRFSISQLAHEIHSKMENVESVLIKVDGEPTDIISLLTQPRLQTLTVTELEQ</sequence>
<organism evidence="2 3">
    <name type="scientific">Vibrio cholerae serotype O1 (strain ATCC 39541 / Classical Ogawa 395 / O395)</name>
    <dbReference type="NCBI Taxonomy" id="345073"/>
    <lineage>
        <taxon>Bacteria</taxon>
        <taxon>Pseudomonadati</taxon>
        <taxon>Pseudomonadota</taxon>
        <taxon>Gammaproteobacteria</taxon>
        <taxon>Vibrionales</taxon>
        <taxon>Vibrionaceae</taxon>
        <taxon>Vibrio</taxon>
    </lineage>
</organism>
<dbReference type="Proteomes" id="UP000000249">
    <property type="component" value="Chromosome 2"/>
</dbReference>
<dbReference type="eggNOG" id="COG3299">
    <property type="taxonomic scope" value="Bacteria"/>
</dbReference>
<evidence type="ECO:0000313" key="2">
    <source>
        <dbReference type="EMBL" id="ABQ18705.1"/>
    </source>
</evidence>
<dbReference type="PATRIC" id="fig|345073.21.peg.2986"/>
<dbReference type="KEGG" id="vcr:VC395_A0229"/>
<dbReference type="AlphaFoldDB" id="A0A0H3ADC7"/>
<protein>
    <recommendedName>
        <fullName evidence="1">Baseplate protein J-like barrel domain-containing protein</fullName>
    </recommendedName>
</protein>
<dbReference type="KEGG" id="vco:VC0395_1039"/>
<dbReference type="OrthoDB" id="6103450at2"/>
<evidence type="ECO:0000259" key="1">
    <source>
        <dbReference type="Pfam" id="PF04865"/>
    </source>
</evidence>
<feature type="domain" description="Baseplate protein J-like barrel" evidence="1">
    <location>
        <begin position="108"/>
        <end position="195"/>
    </location>
</feature>
<dbReference type="EMBL" id="CP000626">
    <property type="protein sequence ID" value="ABQ18705.1"/>
    <property type="molecule type" value="Genomic_DNA"/>
</dbReference>
<proteinExistence type="predicted"/>
<accession>A0A0H3ADC7</accession>
<dbReference type="RefSeq" id="WP_000044511.1">
    <property type="nucleotide sequence ID" value="NC_009456.1"/>
</dbReference>
<gene>
    <name evidence="2" type="ordered locus">VC0395_1039</name>
</gene>
<dbReference type="Pfam" id="PF04865">
    <property type="entry name" value="Baseplate_J"/>
    <property type="match status" value="1"/>
</dbReference>
<reference evidence="2 3" key="1">
    <citation type="submission" date="2007-03" db="EMBL/GenBank/DDBJ databases">
        <authorList>
            <person name="Heidelberg J."/>
        </authorList>
    </citation>
    <scope>NUCLEOTIDE SEQUENCE [LARGE SCALE GENOMIC DNA]</scope>
    <source>
        <strain evidence="3">ATCC 39541 / Classical Ogawa 395 / O395</strain>
    </source>
</reference>
<dbReference type="InterPro" id="IPR006949">
    <property type="entry name" value="Barrel_Baseplate_J-like"/>
</dbReference>
<evidence type="ECO:0000313" key="3">
    <source>
        <dbReference type="Proteomes" id="UP000000249"/>
    </source>
</evidence>
<name>A0A0H3ADC7_VIBC3</name>